<dbReference type="OrthoDB" id="1113909at2759"/>
<proteinExistence type="predicted"/>
<evidence type="ECO:0000313" key="2">
    <source>
        <dbReference type="Proteomes" id="UP001153076"/>
    </source>
</evidence>
<gene>
    <name evidence="1" type="ORF">Cgig2_013319</name>
</gene>
<dbReference type="AlphaFoldDB" id="A0A9Q1GHK7"/>
<dbReference type="Gene3D" id="3.60.10.10">
    <property type="entry name" value="Endonuclease/exonuclease/phosphatase"/>
    <property type="match status" value="1"/>
</dbReference>
<accession>A0A9Q1GHK7</accession>
<evidence type="ECO:0008006" key="3">
    <source>
        <dbReference type="Google" id="ProtNLM"/>
    </source>
</evidence>
<dbReference type="Proteomes" id="UP001153076">
    <property type="component" value="Unassembled WGS sequence"/>
</dbReference>
<dbReference type="PANTHER" id="PTHR33710:SF71">
    <property type="entry name" value="ENDONUCLEASE_EXONUCLEASE_PHOSPHATASE DOMAIN-CONTAINING PROTEIN"/>
    <property type="match status" value="1"/>
</dbReference>
<organism evidence="1 2">
    <name type="scientific">Carnegiea gigantea</name>
    <dbReference type="NCBI Taxonomy" id="171969"/>
    <lineage>
        <taxon>Eukaryota</taxon>
        <taxon>Viridiplantae</taxon>
        <taxon>Streptophyta</taxon>
        <taxon>Embryophyta</taxon>
        <taxon>Tracheophyta</taxon>
        <taxon>Spermatophyta</taxon>
        <taxon>Magnoliopsida</taxon>
        <taxon>eudicotyledons</taxon>
        <taxon>Gunneridae</taxon>
        <taxon>Pentapetalae</taxon>
        <taxon>Caryophyllales</taxon>
        <taxon>Cactineae</taxon>
        <taxon>Cactaceae</taxon>
        <taxon>Cactoideae</taxon>
        <taxon>Echinocereeae</taxon>
        <taxon>Carnegiea</taxon>
    </lineage>
</organism>
<evidence type="ECO:0000313" key="1">
    <source>
        <dbReference type="EMBL" id="KAJ8419296.1"/>
    </source>
</evidence>
<reference evidence="1" key="1">
    <citation type="submission" date="2022-04" db="EMBL/GenBank/DDBJ databases">
        <title>Carnegiea gigantea Genome sequencing and assembly v2.</title>
        <authorList>
            <person name="Copetti D."/>
            <person name="Sanderson M.J."/>
            <person name="Burquez A."/>
            <person name="Wojciechowski M.F."/>
        </authorList>
    </citation>
    <scope>NUCLEOTIDE SEQUENCE</scope>
    <source>
        <strain evidence="1">SGP5-SGP5p</strain>
        <tissue evidence="1">Aerial part</tissue>
    </source>
</reference>
<dbReference type="EMBL" id="JAKOGI010005547">
    <property type="protein sequence ID" value="KAJ8419296.1"/>
    <property type="molecule type" value="Genomic_DNA"/>
</dbReference>
<sequence>MWTALQNWAETMDAPWCILADLNSVLHPGERMVGIEVSEGEIKSFADRITQSGLQEFLYVGTFFTWTNKSIWSRIDIALYNEYWHDTFDFTHFHFLIQGLSDHSLISLSFPHCPKPKYSFLFCDMWTRDGHRCAQLQHDPCNPHLQQQEEIARNHYVEINQSALSLFKQQSKADWITYGVDYSRVFMVKIKQRMVMTNIYTIRNHLDQWVEGFDAVFGVMTAFYKTLLGTKDPSRIPLAQHAITKKKDSLWVQWIHERYLRGKEIWDYTSKGDTSWY</sequence>
<dbReference type="InterPro" id="IPR036691">
    <property type="entry name" value="Endo/exonu/phosph_ase_sf"/>
</dbReference>
<protein>
    <recommendedName>
        <fullName evidence="3">Reverse transcriptase</fullName>
    </recommendedName>
</protein>
<keyword evidence="2" id="KW-1185">Reference proteome</keyword>
<dbReference type="SUPFAM" id="SSF56219">
    <property type="entry name" value="DNase I-like"/>
    <property type="match status" value="1"/>
</dbReference>
<comment type="caution">
    <text evidence="1">The sequence shown here is derived from an EMBL/GenBank/DDBJ whole genome shotgun (WGS) entry which is preliminary data.</text>
</comment>
<dbReference type="PANTHER" id="PTHR33710">
    <property type="entry name" value="BNAC02G09200D PROTEIN"/>
    <property type="match status" value="1"/>
</dbReference>
<name>A0A9Q1GHK7_9CARY</name>